<dbReference type="eggNOG" id="COG1573">
    <property type="taxonomic scope" value="Bacteria"/>
</dbReference>
<keyword evidence="5" id="KW-0004">4Fe-4S</keyword>
<dbReference type="EC" id="3.2.2.27" evidence="3"/>
<dbReference type="GO" id="GO:0046872">
    <property type="term" value="F:metal ion binding"/>
    <property type="evidence" value="ECO:0007669"/>
    <property type="project" value="UniProtKB-KW"/>
</dbReference>
<evidence type="ECO:0000256" key="8">
    <source>
        <dbReference type="ARBA" id="ARBA00022801"/>
    </source>
</evidence>
<dbReference type="RefSeq" id="WP_015759328.1">
    <property type="nucleotide sequence ID" value="NC_013216.1"/>
</dbReference>
<evidence type="ECO:0000256" key="11">
    <source>
        <dbReference type="ARBA" id="ARBA00023204"/>
    </source>
</evidence>
<dbReference type="InterPro" id="IPR036895">
    <property type="entry name" value="Uracil-DNA_glycosylase-like_sf"/>
</dbReference>
<evidence type="ECO:0000259" key="12">
    <source>
        <dbReference type="SMART" id="SM00986"/>
    </source>
</evidence>
<evidence type="ECO:0000256" key="4">
    <source>
        <dbReference type="ARBA" id="ARBA00019403"/>
    </source>
</evidence>
<evidence type="ECO:0000256" key="7">
    <source>
        <dbReference type="ARBA" id="ARBA00022763"/>
    </source>
</evidence>
<dbReference type="KEGG" id="dae:Dtox_3960"/>
<evidence type="ECO:0000256" key="2">
    <source>
        <dbReference type="ARBA" id="ARBA00006521"/>
    </source>
</evidence>
<keyword evidence="6" id="KW-0479">Metal-binding</keyword>
<dbReference type="PANTHER" id="PTHR33693:SF1">
    <property type="entry name" value="TYPE-4 URACIL-DNA GLYCOSYLASE"/>
    <property type="match status" value="1"/>
</dbReference>
<evidence type="ECO:0000256" key="5">
    <source>
        <dbReference type="ARBA" id="ARBA00022485"/>
    </source>
</evidence>
<evidence type="ECO:0000313" key="14">
    <source>
        <dbReference type="Proteomes" id="UP000002217"/>
    </source>
</evidence>
<dbReference type="PANTHER" id="PTHR33693">
    <property type="entry name" value="TYPE-5 URACIL-DNA GLYCOSYLASE"/>
    <property type="match status" value="1"/>
</dbReference>
<evidence type="ECO:0000256" key="10">
    <source>
        <dbReference type="ARBA" id="ARBA00023014"/>
    </source>
</evidence>
<dbReference type="Gene3D" id="3.40.470.10">
    <property type="entry name" value="Uracil-DNA glycosylase-like domain"/>
    <property type="match status" value="1"/>
</dbReference>
<keyword evidence="14" id="KW-1185">Reference proteome</keyword>
<dbReference type="EMBL" id="CP001720">
    <property type="protein sequence ID" value="ACV64653.1"/>
    <property type="molecule type" value="Genomic_DNA"/>
</dbReference>
<dbReference type="InterPro" id="IPR005122">
    <property type="entry name" value="Uracil-DNA_glycosylase-like"/>
</dbReference>
<dbReference type="AlphaFoldDB" id="C8VY24"/>
<keyword evidence="7" id="KW-0227">DNA damage</keyword>
<keyword evidence="8" id="KW-0378">Hydrolase</keyword>
<gene>
    <name evidence="13" type="ordered locus">Dtox_3960</name>
</gene>
<dbReference type="NCBIfam" id="TIGR00758">
    <property type="entry name" value="UDG_fam4"/>
    <property type="match status" value="1"/>
</dbReference>
<evidence type="ECO:0000256" key="9">
    <source>
        <dbReference type="ARBA" id="ARBA00023004"/>
    </source>
</evidence>
<accession>C8VY24</accession>
<keyword evidence="10" id="KW-0411">Iron-sulfur</keyword>
<dbReference type="SUPFAM" id="SSF52141">
    <property type="entry name" value="Uracil-DNA glycosylase-like"/>
    <property type="match status" value="1"/>
</dbReference>
<dbReference type="InterPro" id="IPR051536">
    <property type="entry name" value="UDG_Type-4/5"/>
</dbReference>
<dbReference type="GO" id="GO:0004844">
    <property type="term" value="F:uracil DNA N-glycosylase activity"/>
    <property type="evidence" value="ECO:0007669"/>
    <property type="project" value="UniProtKB-EC"/>
</dbReference>
<organism evidence="13 14">
    <name type="scientific">Desulfofarcimen acetoxidans (strain ATCC 49208 / DSM 771 / KCTC 5769 / VKM B-1644 / 5575)</name>
    <name type="common">Desulfotomaculum acetoxidans</name>
    <dbReference type="NCBI Taxonomy" id="485916"/>
    <lineage>
        <taxon>Bacteria</taxon>
        <taxon>Bacillati</taxon>
        <taxon>Bacillota</taxon>
        <taxon>Clostridia</taxon>
        <taxon>Eubacteriales</taxon>
        <taxon>Peptococcaceae</taxon>
        <taxon>Desulfofarcimen</taxon>
    </lineage>
</organism>
<keyword evidence="9" id="KW-0408">Iron</keyword>
<dbReference type="STRING" id="485916.Dtox_3960"/>
<evidence type="ECO:0000313" key="13">
    <source>
        <dbReference type="EMBL" id="ACV64653.1"/>
    </source>
</evidence>
<sequence length="191" mass="21134">MEEKIKLWNDLKEKCLQCTGCALSEKRTNVVFGEGYIGAGIMFIGEGPGQQEDEQGRPFVGRAGVLLDKMLDAIGLSRHTNAMICNVVKCRPPGNRVPDRQEAAACLPFLRAQVAIIKPRIIVCLGATAVKHVLDTVSGITQIRGQWYEKKGYWMIATFHPAALLRDPAKKVLVWEDLKAIRAKYDELGLG</sequence>
<evidence type="ECO:0000256" key="1">
    <source>
        <dbReference type="ARBA" id="ARBA00001400"/>
    </source>
</evidence>
<dbReference type="CDD" id="cd10030">
    <property type="entry name" value="UDG-F4_TTUDGA_SPO1dp_like"/>
    <property type="match status" value="1"/>
</dbReference>
<dbReference type="SMART" id="SM00987">
    <property type="entry name" value="UreE_C"/>
    <property type="match status" value="1"/>
</dbReference>
<comment type="catalytic activity">
    <reaction evidence="1">
        <text>Hydrolyzes single-stranded DNA or mismatched double-stranded DNA and polynucleotides, releasing free uracil.</text>
        <dbReference type="EC" id="3.2.2.27"/>
    </reaction>
</comment>
<dbReference type="GO" id="GO:0051539">
    <property type="term" value="F:4 iron, 4 sulfur cluster binding"/>
    <property type="evidence" value="ECO:0007669"/>
    <property type="project" value="UniProtKB-KW"/>
</dbReference>
<proteinExistence type="inferred from homology"/>
<dbReference type="GO" id="GO:0006281">
    <property type="term" value="P:DNA repair"/>
    <property type="evidence" value="ECO:0007669"/>
    <property type="project" value="UniProtKB-KW"/>
</dbReference>
<keyword evidence="11" id="KW-0234">DNA repair</keyword>
<dbReference type="HOGENOM" id="CLU_044815_1_3_9"/>
<dbReference type="InterPro" id="IPR005273">
    <property type="entry name" value="Ura-DNA_glyco_family4"/>
</dbReference>
<dbReference type="SMART" id="SM00986">
    <property type="entry name" value="UDG"/>
    <property type="match status" value="1"/>
</dbReference>
<comment type="similarity">
    <text evidence="2">Belongs to the uracil-DNA glycosylase (UDG) superfamily. Type 4 (UDGa) family.</text>
</comment>
<evidence type="ECO:0000256" key="6">
    <source>
        <dbReference type="ARBA" id="ARBA00022723"/>
    </source>
</evidence>
<reference evidence="13 14" key="1">
    <citation type="journal article" date="2009" name="Stand. Genomic Sci.">
        <title>Complete genome sequence of Desulfotomaculum acetoxidans type strain (5575).</title>
        <authorList>
            <person name="Spring S."/>
            <person name="Lapidus A."/>
            <person name="Schroder M."/>
            <person name="Gleim D."/>
            <person name="Sims D."/>
            <person name="Meincke L."/>
            <person name="Glavina Del Rio T."/>
            <person name="Tice H."/>
            <person name="Copeland A."/>
            <person name="Cheng J.F."/>
            <person name="Lucas S."/>
            <person name="Chen F."/>
            <person name="Nolan M."/>
            <person name="Bruce D."/>
            <person name="Goodwin L."/>
            <person name="Pitluck S."/>
            <person name="Ivanova N."/>
            <person name="Mavromatis K."/>
            <person name="Mikhailova N."/>
            <person name="Pati A."/>
            <person name="Chen A."/>
            <person name="Palaniappan K."/>
            <person name="Land M."/>
            <person name="Hauser L."/>
            <person name="Chang Y.J."/>
            <person name="Jeffries C.D."/>
            <person name="Chain P."/>
            <person name="Saunders E."/>
            <person name="Brettin T."/>
            <person name="Detter J.C."/>
            <person name="Goker M."/>
            <person name="Bristow J."/>
            <person name="Eisen J.A."/>
            <person name="Markowitz V."/>
            <person name="Hugenholtz P."/>
            <person name="Kyrpides N.C."/>
            <person name="Klenk H.P."/>
            <person name="Han C."/>
        </authorList>
    </citation>
    <scope>NUCLEOTIDE SEQUENCE [LARGE SCALE GENOMIC DNA]</scope>
    <source>
        <strain evidence="14">ATCC 49208 / DSM 771 / VKM B-1644</strain>
    </source>
</reference>
<name>C8VY24_DESAS</name>
<evidence type="ECO:0000256" key="3">
    <source>
        <dbReference type="ARBA" id="ARBA00012030"/>
    </source>
</evidence>
<dbReference type="Pfam" id="PF03167">
    <property type="entry name" value="UDG"/>
    <property type="match status" value="1"/>
</dbReference>
<dbReference type="Proteomes" id="UP000002217">
    <property type="component" value="Chromosome"/>
</dbReference>
<feature type="domain" description="Uracil-DNA glycosylase-like" evidence="12">
    <location>
        <begin position="32"/>
        <end position="179"/>
    </location>
</feature>
<protein>
    <recommendedName>
        <fullName evidence="4">Type-4 uracil-DNA glycosylase</fullName>
        <ecNumber evidence="3">3.2.2.27</ecNumber>
    </recommendedName>
</protein>